<dbReference type="PIRSF" id="PIRSF028589">
    <property type="entry name" value="UCP028589"/>
    <property type="match status" value="1"/>
</dbReference>
<dbReference type="OrthoDB" id="6998958at2"/>
<dbReference type="Proteomes" id="UP000000238">
    <property type="component" value="Chromosome"/>
</dbReference>
<reference evidence="1 2" key="1">
    <citation type="journal article" date="2005" name="Nucleic Acids Res.">
        <title>Genomic blueprint of Hahella chejuensis, a marine microbe producing an algicidal agent.</title>
        <authorList>
            <person name="Jeong H."/>
            <person name="Yim J.H."/>
            <person name="Lee C."/>
            <person name="Choi S.-H."/>
            <person name="Park Y.K."/>
            <person name="Yoon S.H."/>
            <person name="Hur C.-G."/>
            <person name="Kang H.-Y."/>
            <person name="Kim D."/>
            <person name="Lee H.H."/>
            <person name="Park K.H."/>
            <person name="Park S.-H."/>
            <person name="Park H.-S."/>
            <person name="Lee H.K."/>
            <person name="Oh T.K."/>
            <person name="Kim J.F."/>
        </authorList>
    </citation>
    <scope>NUCLEOTIDE SEQUENCE [LARGE SCALE GENOMIC DNA]</scope>
    <source>
        <strain evidence="1 2">KCTC 2396</strain>
    </source>
</reference>
<dbReference type="eggNOG" id="ENOG5032TQ4">
    <property type="taxonomic scope" value="Bacteria"/>
</dbReference>
<dbReference type="RefSeq" id="WP_011396746.1">
    <property type="nucleotide sequence ID" value="NC_007645.1"/>
</dbReference>
<gene>
    <name evidence="1" type="ordered locus">HCH_02903</name>
</gene>
<evidence type="ECO:0000313" key="2">
    <source>
        <dbReference type="Proteomes" id="UP000000238"/>
    </source>
</evidence>
<name>Q2SI47_HAHCH</name>
<evidence type="ECO:0008006" key="3">
    <source>
        <dbReference type="Google" id="ProtNLM"/>
    </source>
</evidence>
<dbReference type="HOGENOM" id="CLU_070740_1_0_6"/>
<protein>
    <recommendedName>
        <fullName evidence="3">Major tail protein</fullName>
    </recommendedName>
</protein>
<sequence>MGYKDESYIGSGKFWVREAGTTGPFYELGNISAANFGIESESQSLRNYRGGGGEANKLERITAVSLALTLHDFNSANLAMVLYGDTSTEASAAVAAEAVTGKDSGLLRTAFMIDATQTVTVTDTAGPTVLVEGTDYTVTAAGIEVIEGGGIADATALEIDYTKAAATYVDSLKNSGKTFEMIIDGVNDAQSGLPFIIDVWKFKPSPAQEVGVISDDFASFDISGSVLIDSSKTTTSQYFRRTQKVAA</sequence>
<dbReference type="AlphaFoldDB" id="Q2SI47"/>
<dbReference type="EMBL" id="CP000155">
    <property type="protein sequence ID" value="ABC29677.1"/>
    <property type="molecule type" value="Genomic_DNA"/>
</dbReference>
<dbReference type="InterPro" id="IPR016893">
    <property type="entry name" value="UCP028589"/>
</dbReference>
<accession>Q2SI47</accession>
<organism evidence="1 2">
    <name type="scientific">Hahella chejuensis (strain KCTC 2396)</name>
    <dbReference type="NCBI Taxonomy" id="349521"/>
    <lineage>
        <taxon>Bacteria</taxon>
        <taxon>Pseudomonadati</taxon>
        <taxon>Pseudomonadota</taxon>
        <taxon>Gammaproteobacteria</taxon>
        <taxon>Oceanospirillales</taxon>
        <taxon>Hahellaceae</taxon>
        <taxon>Hahella</taxon>
    </lineage>
</organism>
<proteinExistence type="predicted"/>
<dbReference type="STRING" id="349521.HCH_02903"/>
<evidence type="ECO:0000313" key="1">
    <source>
        <dbReference type="EMBL" id="ABC29677.1"/>
    </source>
</evidence>
<keyword evidence="2" id="KW-1185">Reference proteome</keyword>
<dbReference type="KEGG" id="hch:HCH_02903"/>